<organism evidence="1 2">
    <name type="scientific">Parasponia andersonii</name>
    <name type="common">Sponia andersonii</name>
    <dbReference type="NCBI Taxonomy" id="3476"/>
    <lineage>
        <taxon>Eukaryota</taxon>
        <taxon>Viridiplantae</taxon>
        <taxon>Streptophyta</taxon>
        <taxon>Embryophyta</taxon>
        <taxon>Tracheophyta</taxon>
        <taxon>Spermatophyta</taxon>
        <taxon>Magnoliopsida</taxon>
        <taxon>eudicotyledons</taxon>
        <taxon>Gunneridae</taxon>
        <taxon>Pentapetalae</taxon>
        <taxon>rosids</taxon>
        <taxon>fabids</taxon>
        <taxon>Rosales</taxon>
        <taxon>Cannabaceae</taxon>
        <taxon>Parasponia</taxon>
    </lineage>
</organism>
<protein>
    <submittedName>
        <fullName evidence="1">Uncharacterized protein</fullName>
    </submittedName>
</protein>
<dbReference type="EMBL" id="JXTB01000002">
    <property type="protein sequence ID" value="PON80072.1"/>
    <property type="molecule type" value="Genomic_DNA"/>
</dbReference>
<evidence type="ECO:0000313" key="1">
    <source>
        <dbReference type="EMBL" id="PON80072.1"/>
    </source>
</evidence>
<reference evidence="2" key="1">
    <citation type="submission" date="2016-06" db="EMBL/GenBank/DDBJ databases">
        <title>Parallel loss of symbiosis genes in relatives of nitrogen-fixing non-legume Parasponia.</title>
        <authorList>
            <person name="Van Velzen R."/>
            <person name="Holmer R."/>
            <person name="Bu F."/>
            <person name="Rutten L."/>
            <person name="Van Zeijl A."/>
            <person name="Liu W."/>
            <person name="Santuari L."/>
            <person name="Cao Q."/>
            <person name="Sharma T."/>
            <person name="Shen D."/>
            <person name="Roswanjaya Y."/>
            <person name="Wardhani T."/>
            <person name="Kalhor M.S."/>
            <person name="Jansen J."/>
            <person name="Van den Hoogen J."/>
            <person name="Gungor B."/>
            <person name="Hartog M."/>
            <person name="Hontelez J."/>
            <person name="Verver J."/>
            <person name="Yang W.-C."/>
            <person name="Schijlen E."/>
            <person name="Repin R."/>
            <person name="Schilthuizen M."/>
            <person name="Schranz E."/>
            <person name="Heidstra R."/>
            <person name="Miyata K."/>
            <person name="Fedorova E."/>
            <person name="Kohlen W."/>
            <person name="Bisseling T."/>
            <person name="Smit S."/>
            <person name="Geurts R."/>
        </authorList>
    </citation>
    <scope>NUCLEOTIDE SEQUENCE [LARGE SCALE GENOMIC DNA]</scope>
    <source>
        <strain evidence="2">cv. WU1-14</strain>
    </source>
</reference>
<keyword evidence="2" id="KW-1185">Reference proteome</keyword>
<dbReference type="Proteomes" id="UP000237105">
    <property type="component" value="Unassembled WGS sequence"/>
</dbReference>
<evidence type="ECO:0000313" key="2">
    <source>
        <dbReference type="Proteomes" id="UP000237105"/>
    </source>
</evidence>
<dbReference type="AlphaFoldDB" id="A0A2P5E3F9"/>
<proteinExistence type="predicted"/>
<name>A0A2P5E3F9_PARAD</name>
<accession>A0A2P5E3F9</accession>
<comment type="caution">
    <text evidence="1">The sequence shown here is derived from an EMBL/GenBank/DDBJ whole genome shotgun (WGS) entry which is preliminary data.</text>
</comment>
<dbReference type="OrthoDB" id="1675415at2759"/>
<sequence length="72" mass="7800">MAITLVWRAVGESNNIGSGTMRNSLEELGILKCLNVKLKPSKAPKLVAVFWRVPPVGWLKDNTDGAAYGFLG</sequence>
<gene>
    <name evidence="1" type="ORF">PanWU01x14_005220</name>
</gene>